<keyword evidence="13 14" id="KW-0472">Membrane</keyword>
<evidence type="ECO:0000313" key="18">
    <source>
        <dbReference type="Proteomes" id="UP000245202"/>
    </source>
</evidence>
<protein>
    <recommendedName>
        <fullName evidence="3">histidine kinase</fullName>
        <ecNumber evidence="3">2.7.13.3</ecNumber>
    </recommendedName>
</protein>
<dbReference type="PROSITE" id="PS50885">
    <property type="entry name" value="HAMP"/>
    <property type="match status" value="1"/>
</dbReference>
<keyword evidence="18" id="KW-1185">Reference proteome</keyword>
<evidence type="ECO:0000256" key="1">
    <source>
        <dbReference type="ARBA" id="ARBA00000085"/>
    </source>
</evidence>
<dbReference type="InterPro" id="IPR003594">
    <property type="entry name" value="HATPase_dom"/>
</dbReference>
<comment type="catalytic activity">
    <reaction evidence="1">
        <text>ATP + protein L-histidine = ADP + protein N-phospho-L-histidine.</text>
        <dbReference type="EC" id="2.7.13.3"/>
    </reaction>
</comment>
<evidence type="ECO:0000259" key="15">
    <source>
        <dbReference type="PROSITE" id="PS50109"/>
    </source>
</evidence>
<evidence type="ECO:0000256" key="7">
    <source>
        <dbReference type="ARBA" id="ARBA00022692"/>
    </source>
</evidence>
<dbReference type="SMART" id="SM00387">
    <property type="entry name" value="HATPase_c"/>
    <property type="match status" value="1"/>
</dbReference>
<evidence type="ECO:0000256" key="4">
    <source>
        <dbReference type="ARBA" id="ARBA00022475"/>
    </source>
</evidence>
<proteinExistence type="predicted"/>
<name>A0A2R5EH04_9BACL</name>
<dbReference type="CDD" id="cd18774">
    <property type="entry name" value="PDC2_HK_sensor"/>
    <property type="match status" value="1"/>
</dbReference>
<keyword evidence="9 17" id="KW-0418">Kinase</keyword>
<feature type="domain" description="HAMP" evidence="16">
    <location>
        <begin position="334"/>
        <end position="386"/>
    </location>
</feature>
<gene>
    <name evidence="17" type="ORF">PAT3040_00335</name>
</gene>
<dbReference type="EC" id="2.7.13.3" evidence="3"/>
<feature type="transmembrane region" description="Helical" evidence="14">
    <location>
        <begin position="13"/>
        <end position="37"/>
    </location>
</feature>
<dbReference type="AlphaFoldDB" id="A0A2R5EH04"/>
<reference evidence="17 18" key="1">
    <citation type="submission" date="2017-08" db="EMBL/GenBank/DDBJ databases">
        <title>Substantial Increase in Enzyme Production by Combined Drug-Resistance Mutations in Paenibacillus agaridevorans.</title>
        <authorList>
            <person name="Tanaka Y."/>
            <person name="Funane K."/>
            <person name="Hosaka T."/>
            <person name="Shiwa Y."/>
            <person name="Fujita N."/>
            <person name="Miyazaki T."/>
            <person name="Yoshikawa H."/>
            <person name="Murakami K."/>
            <person name="Kasahara K."/>
            <person name="Inaoka T."/>
            <person name="Hiraga Y."/>
            <person name="Ochi K."/>
        </authorList>
    </citation>
    <scope>NUCLEOTIDE SEQUENCE [LARGE SCALE GENOMIC DNA]</scope>
    <source>
        <strain evidence="17 18">T-3040</strain>
    </source>
</reference>
<dbReference type="GO" id="GO:0005524">
    <property type="term" value="F:ATP binding"/>
    <property type="evidence" value="ECO:0007669"/>
    <property type="project" value="UniProtKB-KW"/>
</dbReference>
<evidence type="ECO:0000256" key="6">
    <source>
        <dbReference type="ARBA" id="ARBA00022679"/>
    </source>
</evidence>
<dbReference type="InterPro" id="IPR036890">
    <property type="entry name" value="HATPase_C_sf"/>
</dbReference>
<keyword evidence="8" id="KW-0547">Nucleotide-binding</keyword>
<keyword evidence="4" id="KW-1003">Cell membrane</keyword>
<evidence type="ECO:0000313" key="17">
    <source>
        <dbReference type="EMBL" id="GBG05850.1"/>
    </source>
</evidence>
<comment type="caution">
    <text evidence="17">The sequence shown here is derived from an EMBL/GenBank/DDBJ whole genome shotgun (WGS) entry which is preliminary data.</text>
</comment>
<dbReference type="EMBL" id="BDQX01000028">
    <property type="protein sequence ID" value="GBG05850.1"/>
    <property type="molecule type" value="Genomic_DNA"/>
</dbReference>
<evidence type="ECO:0000256" key="11">
    <source>
        <dbReference type="ARBA" id="ARBA00022989"/>
    </source>
</evidence>
<evidence type="ECO:0000259" key="16">
    <source>
        <dbReference type="PROSITE" id="PS50885"/>
    </source>
</evidence>
<dbReference type="PANTHER" id="PTHR34220">
    <property type="entry name" value="SENSOR HISTIDINE KINASE YPDA"/>
    <property type="match status" value="1"/>
</dbReference>
<feature type="transmembrane region" description="Helical" evidence="14">
    <location>
        <begin position="312"/>
        <end position="336"/>
    </location>
</feature>
<accession>A0A2R5EH04</accession>
<dbReference type="InterPro" id="IPR050640">
    <property type="entry name" value="Bact_2-comp_sensor_kinase"/>
</dbReference>
<evidence type="ECO:0000256" key="8">
    <source>
        <dbReference type="ARBA" id="ARBA00022741"/>
    </source>
</evidence>
<keyword evidence="6" id="KW-0808">Transferase</keyword>
<evidence type="ECO:0000256" key="2">
    <source>
        <dbReference type="ARBA" id="ARBA00004651"/>
    </source>
</evidence>
<evidence type="ECO:0000256" key="13">
    <source>
        <dbReference type="ARBA" id="ARBA00023136"/>
    </source>
</evidence>
<keyword evidence="10" id="KW-0067">ATP-binding</keyword>
<evidence type="ECO:0000256" key="12">
    <source>
        <dbReference type="ARBA" id="ARBA00023012"/>
    </source>
</evidence>
<feature type="domain" description="Histidine kinase" evidence="15">
    <location>
        <begin position="496"/>
        <end position="601"/>
    </location>
</feature>
<keyword evidence="7 14" id="KW-0812">Transmembrane</keyword>
<keyword evidence="12" id="KW-0902">Two-component regulatory system</keyword>
<dbReference type="PROSITE" id="PS50109">
    <property type="entry name" value="HIS_KIN"/>
    <property type="match status" value="1"/>
</dbReference>
<dbReference type="InterPro" id="IPR010559">
    <property type="entry name" value="Sig_transdc_His_kin_internal"/>
</dbReference>
<keyword evidence="5" id="KW-0597">Phosphoprotein</keyword>
<dbReference type="GO" id="GO:0005886">
    <property type="term" value="C:plasma membrane"/>
    <property type="evidence" value="ECO:0007669"/>
    <property type="project" value="UniProtKB-SubCell"/>
</dbReference>
<dbReference type="PANTHER" id="PTHR34220:SF7">
    <property type="entry name" value="SENSOR HISTIDINE KINASE YPDA"/>
    <property type="match status" value="1"/>
</dbReference>
<organism evidence="17 18">
    <name type="scientific">Paenibacillus agaridevorans</name>
    <dbReference type="NCBI Taxonomy" id="171404"/>
    <lineage>
        <taxon>Bacteria</taxon>
        <taxon>Bacillati</taxon>
        <taxon>Bacillota</taxon>
        <taxon>Bacilli</taxon>
        <taxon>Bacillales</taxon>
        <taxon>Paenibacillaceae</taxon>
        <taxon>Paenibacillus</taxon>
    </lineage>
</organism>
<dbReference type="Pfam" id="PF06580">
    <property type="entry name" value="His_kinase"/>
    <property type="match status" value="1"/>
</dbReference>
<dbReference type="InterPro" id="IPR003660">
    <property type="entry name" value="HAMP_dom"/>
</dbReference>
<evidence type="ECO:0000256" key="9">
    <source>
        <dbReference type="ARBA" id="ARBA00022777"/>
    </source>
</evidence>
<comment type="subcellular location">
    <subcellularLocation>
        <location evidence="2">Cell membrane</location>
        <topology evidence="2">Multi-pass membrane protein</topology>
    </subcellularLocation>
</comment>
<dbReference type="Gene3D" id="3.30.565.10">
    <property type="entry name" value="Histidine kinase-like ATPase, C-terminal domain"/>
    <property type="match status" value="1"/>
</dbReference>
<dbReference type="Pfam" id="PF02743">
    <property type="entry name" value="dCache_1"/>
    <property type="match status" value="1"/>
</dbReference>
<dbReference type="InterPro" id="IPR005467">
    <property type="entry name" value="His_kinase_dom"/>
</dbReference>
<dbReference type="Pfam" id="PF02518">
    <property type="entry name" value="HATPase_c"/>
    <property type="match status" value="1"/>
</dbReference>
<evidence type="ECO:0000256" key="5">
    <source>
        <dbReference type="ARBA" id="ARBA00022553"/>
    </source>
</evidence>
<dbReference type="RefSeq" id="WP_108991291.1">
    <property type="nucleotide sequence ID" value="NZ_BDQX01000028.1"/>
</dbReference>
<keyword evidence="11 14" id="KW-1133">Transmembrane helix</keyword>
<evidence type="ECO:0000256" key="3">
    <source>
        <dbReference type="ARBA" id="ARBA00012438"/>
    </source>
</evidence>
<dbReference type="InterPro" id="IPR033479">
    <property type="entry name" value="dCache_1"/>
</dbReference>
<dbReference type="Proteomes" id="UP000245202">
    <property type="component" value="Unassembled WGS sequence"/>
</dbReference>
<dbReference type="GO" id="GO:0000155">
    <property type="term" value="F:phosphorelay sensor kinase activity"/>
    <property type="evidence" value="ECO:0007669"/>
    <property type="project" value="InterPro"/>
</dbReference>
<evidence type="ECO:0000256" key="14">
    <source>
        <dbReference type="SAM" id="Phobius"/>
    </source>
</evidence>
<evidence type="ECO:0000256" key="10">
    <source>
        <dbReference type="ARBA" id="ARBA00022840"/>
    </source>
</evidence>
<sequence>MGTIGLNHKHWPIFLKITVVFSVMVTVIILVTGLMSYQIYRQSMERQIGEFVPQVLLQANRQVESYVNDLTTVLQAALVSPYDKVTFEAFREINRSQTTPTLETTLKLHELVELIKFRLKDRMHGVTFYTPKGDAYVYEYTGGMWMNDRPYETRPWFGKLDLDDFSPLVLGTVRQPSGNIGHAGNNFFFSVIQPVRLPGSKELIGVIQLFGMLEALKAIMNGIDLGPGSSLYILDHEDNIVYAPALDQLGKRWNSAYGIDASRESSGSRSDVFRQDGNAYLVSHHRSPETGWTIIGITPQQNFSKGISTVRIWTVVWIVLGVLAAALLSVMVSYTFTGRLRKLSRQIRTVQLDELHLKLGNVQYDEIGYLSDSFRTMINRIRNLVEEVWKTKLLKQEAEIKALYSQINPHFLYNVLETIRMTVKKGDADEAEAALVSLGHVFRYQVLQKNDLVALRTELEFIGQYLYIQQLRFGDQLEVELDIAPETNEVLIPRMIIQPIVENALKHGRSPSDYSIRLTVRVRLDEGRLMVIIIDEGAGMTTDRLNKVLIGMEEDFSSGHRIGLANVYQRIKHIYGEQGSMSIQSEEEVGTIVSISLSAARSLAADPFPEGAAIDESTRRR</sequence>
<dbReference type="Gene3D" id="3.30.450.20">
    <property type="entry name" value="PAS domain"/>
    <property type="match status" value="1"/>
</dbReference>
<dbReference type="SUPFAM" id="SSF55874">
    <property type="entry name" value="ATPase domain of HSP90 chaperone/DNA topoisomerase II/histidine kinase"/>
    <property type="match status" value="1"/>
</dbReference>